<evidence type="ECO:0000259" key="3">
    <source>
        <dbReference type="Pfam" id="PF11701"/>
    </source>
</evidence>
<dbReference type="InterPro" id="IPR011989">
    <property type="entry name" value="ARM-like"/>
</dbReference>
<protein>
    <recommendedName>
        <fullName evidence="3">UNC-45/Cro1/She4 central domain-containing protein</fullName>
    </recommendedName>
</protein>
<evidence type="ECO:0000313" key="4">
    <source>
        <dbReference type="EMBL" id="CAA7264782.1"/>
    </source>
</evidence>
<comment type="subcellular location">
    <subcellularLocation>
        <location evidence="1">Cytoplasm</location>
    </subcellularLocation>
</comment>
<dbReference type="InterPro" id="IPR016024">
    <property type="entry name" value="ARM-type_fold"/>
</dbReference>
<dbReference type="Proteomes" id="UP000467700">
    <property type="component" value="Unassembled WGS sequence"/>
</dbReference>
<keyword evidence="5" id="KW-1185">Reference proteome</keyword>
<dbReference type="SUPFAM" id="SSF48371">
    <property type="entry name" value="ARM repeat"/>
    <property type="match status" value="2"/>
</dbReference>
<dbReference type="EMBL" id="CACVBS010000046">
    <property type="protein sequence ID" value="CAA7264782.1"/>
    <property type="molecule type" value="Genomic_DNA"/>
</dbReference>
<feature type="domain" description="UNC-45/Cro1/She4 central" evidence="3">
    <location>
        <begin position="42"/>
        <end position="194"/>
    </location>
</feature>
<keyword evidence="2" id="KW-0963">Cytoplasm</keyword>
<dbReference type="AlphaFoldDB" id="A0A8S0X262"/>
<dbReference type="GO" id="GO:0051879">
    <property type="term" value="F:Hsp90 protein binding"/>
    <property type="evidence" value="ECO:0007669"/>
    <property type="project" value="TreeGrafter"/>
</dbReference>
<reference evidence="4 5" key="1">
    <citation type="submission" date="2020-01" db="EMBL/GenBank/DDBJ databases">
        <authorList>
            <person name="Gupta K D."/>
        </authorList>
    </citation>
    <scope>NUCLEOTIDE SEQUENCE [LARGE SCALE GENOMIC DNA]</scope>
</reference>
<evidence type="ECO:0000256" key="1">
    <source>
        <dbReference type="ARBA" id="ARBA00004496"/>
    </source>
</evidence>
<dbReference type="Gene3D" id="1.25.10.10">
    <property type="entry name" value="Leucine-rich Repeat Variant"/>
    <property type="match status" value="1"/>
</dbReference>
<dbReference type="GO" id="GO:0005737">
    <property type="term" value="C:cytoplasm"/>
    <property type="evidence" value="ECO:0007669"/>
    <property type="project" value="UniProtKB-SubCell"/>
</dbReference>
<dbReference type="InterPro" id="IPR024660">
    <property type="entry name" value="UCS_central_dom"/>
</dbReference>
<dbReference type="PANTHER" id="PTHR45994">
    <property type="entry name" value="FI21225P1"/>
    <property type="match status" value="1"/>
</dbReference>
<proteinExistence type="predicted"/>
<sequence length="686" mass="73139">MAAIDVNEQLNQILKKSQAPAENKILPDEIAALTSAFLASRPDANDIRPKAYVVLSAICQGYRNATEADKEAEAATRSITSLFQSRIVGLLGETDETSLITGVCSLEALFQVDPKAASVIFIQDGLVENLMDSVDLSPSALLCQEVAHLLGQACGHKACRAVVTPKIIRWLEFKSRQSDDLTLRGASSVALIKLSKGAGSDAPEDGTAEVRIGQTDELAQTMVDIVVSGQIASAVNAVEGLAYLSTDPTVKEDLAKNPTFLKQLFALVPSPKRTSTIRKGLDATLIYGIIVVICNITAFRPRFSEEQSQVEKLKRMAKAGKGSSDAAEVNDILDNDEHVKARIRLLISAGALPVFPAAIASSDSPSVRSLVGKTLLSIVEDKENRGKVLQAGGSKVLQTVIKQALSSQSDLGKDKSSTLDAAELESIQALAKLAITSAPVQVLGPNIGAMYDVIRPFSILLQHPSSNLLQRFEAIMALTNLASYSADLASRIAKADGLLNRVELLLLEDHTLIRRASVELICNLIAGSDETFERYSGETSNSANKIHVLLALSDVEDLPTRLAASGALATVTAAPTACNALISLQFERHRFLPIMTQLIDPSALPSSVDEEHPLETDPGLAHRGVVCVTNVFMAVSDSKIRQRLCKEAQESGLLQALSQLIKGQGVVTDPSIVQQAAGAIKALLPQ</sequence>
<comment type="caution">
    <text evidence="4">The sequence shown here is derived from an EMBL/GenBank/DDBJ whole genome shotgun (WGS) entry which is preliminary data.</text>
</comment>
<evidence type="ECO:0000256" key="2">
    <source>
        <dbReference type="ARBA" id="ARBA00022490"/>
    </source>
</evidence>
<name>A0A8S0X262_CYCAE</name>
<organism evidence="4 5">
    <name type="scientific">Cyclocybe aegerita</name>
    <name type="common">Black poplar mushroom</name>
    <name type="synonym">Agrocybe aegerita</name>
    <dbReference type="NCBI Taxonomy" id="1973307"/>
    <lineage>
        <taxon>Eukaryota</taxon>
        <taxon>Fungi</taxon>
        <taxon>Dikarya</taxon>
        <taxon>Basidiomycota</taxon>
        <taxon>Agaricomycotina</taxon>
        <taxon>Agaricomycetes</taxon>
        <taxon>Agaricomycetidae</taxon>
        <taxon>Agaricales</taxon>
        <taxon>Agaricineae</taxon>
        <taxon>Bolbitiaceae</taxon>
        <taxon>Cyclocybe</taxon>
    </lineage>
</organism>
<dbReference type="Pfam" id="PF11701">
    <property type="entry name" value="UNC45-central"/>
    <property type="match status" value="1"/>
</dbReference>
<evidence type="ECO:0000313" key="5">
    <source>
        <dbReference type="Proteomes" id="UP000467700"/>
    </source>
</evidence>
<accession>A0A8S0X262</accession>
<dbReference type="PANTHER" id="PTHR45994:SF1">
    <property type="entry name" value="FI21225P1"/>
    <property type="match status" value="1"/>
</dbReference>
<dbReference type="OrthoDB" id="199930at2759"/>
<gene>
    <name evidence="4" type="ORF">AAE3_LOCUS7091</name>
</gene>